<dbReference type="Proteomes" id="UP000299102">
    <property type="component" value="Unassembled WGS sequence"/>
</dbReference>
<sequence length="135" mass="15930">MFSKSRRKELHSLQAHIESSLFVPDIIPAHRQLSPEPKARVGFNHSVRSSHLSPASQTSIKRFVRAHRFRVPKNWPSLNVPPLRHTYFYPFQCAFIRKYSDNRHGGRARTRREAMSLPCRRPYRADRYRNITPLP</sequence>
<dbReference type="AlphaFoldDB" id="A0A4C1TPQ5"/>
<protein>
    <submittedName>
        <fullName evidence="1">Uncharacterized protein</fullName>
    </submittedName>
</protein>
<keyword evidence="2" id="KW-1185">Reference proteome</keyword>
<name>A0A4C1TPQ5_EUMVA</name>
<reference evidence="1 2" key="1">
    <citation type="journal article" date="2019" name="Commun. Biol.">
        <title>The bagworm genome reveals a unique fibroin gene that provides high tensile strength.</title>
        <authorList>
            <person name="Kono N."/>
            <person name="Nakamura H."/>
            <person name="Ohtoshi R."/>
            <person name="Tomita M."/>
            <person name="Numata K."/>
            <person name="Arakawa K."/>
        </authorList>
    </citation>
    <scope>NUCLEOTIDE SEQUENCE [LARGE SCALE GENOMIC DNA]</scope>
</reference>
<evidence type="ECO:0000313" key="1">
    <source>
        <dbReference type="EMBL" id="GBP15957.1"/>
    </source>
</evidence>
<organism evidence="1 2">
    <name type="scientific">Eumeta variegata</name>
    <name type="common">Bagworm moth</name>
    <name type="synonym">Eumeta japonica</name>
    <dbReference type="NCBI Taxonomy" id="151549"/>
    <lineage>
        <taxon>Eukaryota</taxon>
        <taxon>Metazoa</taxon>
        <taxon>Ecdysozoa</taxon>
        <taxon>Arthropoda</taxon>
        <taxon>Hexapoda</taxon>
        <taxon>Insecta</taxon>
        <taxon>Pterygota</taxon>
        <taxon>Neoptera</taxon>
        <taxon>Endopterygota</taxon>
        <taxon>Lepidoptera</taxon>
        <taxon>Glossata</taxon>
        <taxon>Ditrysia</taxon>
        <taxon>Tineoidea</taxon>
        <taxon>Psychidae</taxon>
        <taxon>Oiketicinae</taxon>
        <taxon>Eumeta</taxon>
    </lineage>
</organism>
<accession>A0A4C1TPQ5</accession>
<evidence type="ECO:0000313" key="2">
    <source>
        <dbReference type="Proteomes" id="UP000299102"/>
    </source>
</evidence>
<comment type="caution">
    <text evidence="1">The sequence shown here is derived from an EMBL/GenBank/DDBJ whole genome shotgun (WGS) entry which is preliminary data.</text>
</comment>
<proteinExistence type="predicted"/>
<gene>
    <name evidence="1" type="ORF">EVAR_12539_1</name>
</gene>
<dbReference type="EMBL" id="BGZK01000075">
    <property type="protein sequence ID" value="GBP15957.1"/>
    <property type="molecule type" value="Genomic_DNA"/>
</dbReference>